<keyword evidence="6" id="KW-0677">Repeat</keyword>
<dbReference type="Proteomes" id="UP001303046">
    <property type="component" value="Unassembled WGS sequence"/>
</dbReference>
<evidence type="ECO:0000256" key="12">
    <source>
        <dbReference type="PROSITE-ProRule" id="PRU00352"/>
    </source>
</evidence>
<dbReference type="SUPFAM" id="SSF48350">
    <property type="entry name" value="GTPase activation domain, GAP"/>
    <property type="match status" value="1"/>
</dbReference>
<proteinExistence type="inferred from homology"/>
<dbReference type="Pfam" id="PF08337">
    <property type="entry name" value="Plexin_cytopl"/>
    <property type="match status" value="1"/>
</dbReference>
<dbReference type="Pfam" id="PF01833">
    <property type="entry name" value="TIG"/>
    <property type="match status" value="2"/>
</dbReference>
<evidence type="ECO:0000256" key="1">
    <source>
        <dbReference type="ARBA" id="ARBA00004251"/>
    </source>
</evidence>
<dbReference type="Pfam" id="PF17960">
    <property type="entry name" value="TIG_plexin"/>
    <property type="match status" value="1"/>
</dbReference>
<comment type="caution">
    <text evidence="12">Lacks conserved residue(s) required for the propagation of feature annotation.</text>
</comment>
<evidence type="ECO:0000259" key="15">
    <source>
        <dbReference type="PROSITE" id="PS51004"/>
    </source>
</evidence>
<dbReference type="InterPro" id="IPR013783">
    <property type="entry name" value="Ig-like_fold"/>
</dbReference>
<evidence type="ECO:0000256" key="14">
    <source>
        <dbReference type="SAM" id="Phobius"/>
    </source>
</evidence>
<dbReference type="InterPro" id="IPR046800">
    <property type="entry name" value="Plexin_RBD"/>
</dbReference>
<dbReference type="CDD" id="cd12790">
    <property type="entry name" value="RasGAP_plexin_A"/>
    <property type="match status" value="1"/>
</dbReference>
<protein>
    <recommendedName>
        <fullName evidence="15">Sema domain-containing protein</fullName>
    </recommendedName>
</protein>
<feature type="compositionally biased region" description="Polar residues" evidence="13">
    <location>
        <begin position="1935"/>
        <end position="1948"/>
    </location>
</feature>
<organism evidence="16 17">
    <name type="scientific">Necator americanus</name>
    <name type="common">Human hookworm</name>
    <dbReference type="NCBI Taxonomy" id="51031"/>
    <lineage>
        <taxon>Eukaryota</taxon>
        <taxon>Metazoa</taxon>
        <taxon>Ecdysozoa</taxon>
        <taxon>Nematoda</taxon>
        <taxon>Chromadorea</taxon>
        <taxon>Rhabditida</taxon>
        <taxon>Rhabditina</taxon>
        <taxon>Rhabditomorpha</taxon>
        <taxon>Strongyloidea</taxon>
        <taxon>Ancylostomatidae</taxon>
        <taxon>Bunostominae</taxon>
        <taxon>Necator</taxon>
    </lineage>
</organism>
<dbReference type="SMART" id="SM00630">
    <property type="entry name" value="Sema"/>
    <property type="match status" value="1"/>
</dbReference>
<dbReference type="InterPro" id="IPR041019">
    <property type="entry name" value="TIG1_plexin"/>
</dbReference>
<evidence type="ECO:0000256" key="8">
    <source>
        <dbReference type="ARBA" id="ARBA00022989"/>
    </source>
</evidence>
<dbReference type="Gene3D" id="2.60.40.10">
    <property type="entry name" value="Immunoglobulins"/>
    <property type="match status" value="5"/>
</dbReference>
<dbReference type="InterPro" id="IPR041362">
    <property type="entry name" value="TIG2_plexin"/>
</dbReference>
<dbReference type="SUPFAM" id="SSF101912">
    <property type="entry name" value="Sema domain"/>
    <property type="match status" value="1"/>
</dbReference>
<evidence type="ECO:0000256" key="13">
    <source>
        <dbReference type="SAM" id="MobiDB-lite"/>
    </source>
</evidence>
<feature type="region of interest" description="Disordered" evidence="13">
    <location>
        <begin position="1933"/>
        <end position="1955"/>
    </location>
</feature>
<evidence type="ECO:0000256" key="3">
    <source>
        <dbReference type="ARBA" id="ARBA00022475"/>
    </source>
</evidence>
<dbReference type="SUPFAM" id="SSF103575">
    <property type="entry name" value="Plexin repeat"/>
    <property type="match status" value="1"/>
</dbReference>
<comment type="subcellular location">
    <subcellularLocation>
        <location evidence="1">Cell membrane</location>
        <topology evidence="1">Single-pass type I membrane protein</topology>
    </subcellularLocation>
</comment>
<keyword evidence="4 14" id="KW-0812">Transmembrane</keyword>
<evidence type="ECO:0000256" key="11">
    <source>
        <dbReference type="ARBA" id="ARBA00023180"/>
    </source>
</evidence>
<dbReference type="SMART" id="SM00423">
    <property type="entry name" value="PSI"/>
    <property type="match status" value="3"/>
</dbReference>
<dbReference type="Gene3D" id="3.10.20.90">
    <property type="entry name" value="Phosphatidylinositol 3-kinase Catalytic Subunit, Chain A, domain 1"/>
    <property type="match status" value="1"/>
</dbReference>
<dbReference type="InterPro" id="IPR001627">
    <property type="entry name" value="Semap_dom"/>
</dbReference>
<feature type="transmembrane region" description="Helical" evidence="14">
    <location>
        <begin position="1273"/>
        <end position="1296"/>
    </location>
</feature>
<gene>
    <name evidence="16" type="primary">Necator_chrIV.g16882</name>
    <name evidence="16" type="ORF">RB195_003584</name>
</gene>
<dbReference type="InterPro" id="IPR036352">
    <property type="entry name" value="Semap_dom_sf"/>
</dbReference>
<dbReference type="CDD" id="cd01180">
    <property type="entry name" value="IPT_plexin_repeat1"/>
    <property type="match status" value="1"/>
</dbReference>
<dbReference type="Pfam" id="PF18020">
    <property type="entry name" value="TIG_2"/>
    <property type="match status" value="1"/>
</dbReference>
<dbReference type="InterPro" id="IPR031148">
    <property type="entry name" value="Plexin"/>
</dbReference>
<keyword evidence="3" id="KW-1003">Cell membrane</keyword>
<dbReference type="CDD" id="cd00603">
    <property type="entry name" value="IPT_PCSR"/>
    <property type="match status" value="1"/>
</dbReference>
<evidence type="ECO:0000256" key="9">
    <source>
        <dbReference type="ARBA" id="ARBA00023136"/>
    </source>
</evidence>
<dbReference type="InterPro" id="IPR008936">
    <property type="entry name" value="Rho_GTPase_activation_prot"/>
</dbReference>
<evidence type="ECO:0000256" key="4">
    <source>
        <dbReference type="ARBA" id="ARBA00022692"/>
    </source>
</evidence>
<evidence type="ECO:0000256" key="7">
    <source>
        <dbReference type="ARBA" id="ARBA00022902"/>
    </source>
</evidence>
<name>A0ABR1DQJ4_NECAM</name>
<keyword evidence="11" id="KW-0325">Glycoprotein</keyword>
<dbReference type="InterPro" id="IPR016201">
    <property type="entry name" value="PSI"/>
</dbReference>
<dbReference type="PANTHER" id="PTHR22625:SF70">
    <property type="entry name" value="PLEXIN A, ISOFORM A"/>
    <property type="match status" value="1"/>
</dbReference>
<keyword evidence="10" id="KW-1015">Disulfide bond</keyword>
<keyword evidence="9 14" id="KW-0472">Membrane</keyword>
<dbReference type="PANTHER" id="PTHR22625">
    <property type="entry name" value="PLEXIN"/>
    <property type="match status" value="1"/>
</dbReference>
<reference evidence="16 17" key="1">
    <citation type="submission" date="2023-08" db="EMBL/GenBank/DDBJ databases">
        <title>A Necator americanus chromosomal reference genome.</title>
        <authorList>
            <person name="Ilik V."/>
            <person name="Petrzelkova K.J."/>
            <person name="Pardy F."/>
            <person name="Fuh T."/>
            <person name="Niatou-Singa F.S."/>
            <person name="Gouil Q."/>
            <person name="Baker L."/>
            <person name="Ritchie M.E."/>
            <person name="Jex A.R."/>
            <person name="Gazzola D."/>
            <person name="Li H."/>
            <person name="Toshio Fujiwara R."/>
            <person name="Zhan B."/>
            <person name="Aroian R.V."/>
            <person name="Pafco B."/>
            <person name="Schwarz E.M."/>
        </authorList>
    </citation>
    <scope>NUCLEOTIDE SEQUENCE [LARGE SCALE GENOMIC DNA]</scope>
    <source>
        <strain evidence="16 17">Aroian</strain>
        <tissue evidence="16">Whole animal</tissue>
    </source>
</reference>
<comment type="similarity">
    <text evidence="2">Belongs to the plexin family.</text>
</comment>
<dbReference type="Pfam" id="PF01403">
    <property type="entry name" value="Sema"/>
    <property type="match status" value="1"/>
</dbReference>
<sequence length="1955" mass="218890">MYYRAELCVAPRLRRWTQANWSESPPISYNVLLLLLLFISPTYGYHTDEWIVFKNKHIDQGMPFEKMVVDPSNTRLYVAGVNYLYDLHSSDLSVRVEAVTGPMDDSDQCKGGRNDSCTAIRHKTNSHAKALAVYDKSSQLIECTSLFQGRCRLRNLHNISDVQIESPEPMIANDASSSAVVFVGNGPSKEPVLYVGTTFVKGPLFRDDIPAVTSLRLSRSDGEAKEFELADKGLATGTEISLERKFRSSYRIDYVGGFESGRYAYFATRQGATIGEDAPIQSRLVRVCTGDAHFYSYTEVPLECIKYDINYNLIQDVYVATAGYNLAKSLGISESDEVLYAVFVADDTTAFQRNFPTRRSAVCVYPIQKHIEKKFEENIMECYRGKNLKQLPWFKSSDECKTTHLSWKDVECGQDVNKNIGGGKPISAEPLLTTDDARFTAIAINTTRGATVAFIGTDDGRILKTIIHDSTTAEVYATEEISPNHEPVLADLEFSENGQYAYVLTPSKIVKMRTSDCTEGAATCITCLAKRDPFCGWCVKNSICTEEDTCERVLPKTSSGWLDFQNNRCPNIKGVVPDKIQITTADFLNVSLENMGDIKGRLQCSFRFIDGKVVNSEPARQDPHDGTLRCATPPINRLPMIPPNESHHAAMLSIVAEGRITPIASTNFSFYDCNRYTTCSKCAKSEFPCDWCLESNECVAGKLTEDKCRKQHIVNGLNREGHSRRKGPQKCPHIVAPHTKLYVAAGERRNISVKVQNLDPIFMTEFRCQFRVGSVEHEKSAVKTFDDNIICDEMQFDHYGLGMSGGTAPVEFNVVWSSSDSSKKHTLDNVGGVAVEVYKCEALASNCGRCLTLDGAKYECGWCAIDSRCVRPMACLAKSPQDWLNSTQLCANPAIEEFAPKKGPVGGKTKLRITGSNLGRRYQDVSGAVIVANVQCAVIPAEYQPATEIVCETGKAAIKNSKGPIVVRLRADDANYAAVSKYDFEYVEPGVSSVKPNRGPKSGGTDVTLYGTDLDAGSEVHVSFGEVKCEVLSRKPDQLICRMGAVDSEVGVSSSKSLRLDFDGSPGRVPYQLTYEFVSNPRVSTITPAKSIAAGGVQIDVKGEGFALLQRPRMVLISDRGVIQAGPVCDVEDDGLMICLSPGLPSGDTGGRLHHNFAFDFDGTITESRQMEVYPNPKVDQFAETRFYRPGDNYLTINGDDLNVGAMERDIKITVGGVDCQLTALARKVLTCKPPTEKPDLEGGVQPEVMVKIGNVNYNIGQLSYDSPSLTSGILLVILICAIAMLLCLFCLAIMYRRKTNSHQRQMKYLKTQMDTIEMKVATECKEAFAELQTSLNQYTADLPLGTPIVPFLEYKDYCARVLFPNNPHNHPVLRDLEVDSQKAGAIEAGLREFHKLLMNKTFFLTMVRTMESNKYFLGKDRVYVGSLIMVVLQEKMGYCTEMLKQLLRELIDRTVEKKFQPKILFRRSESVAERMLAAWFTFLMHDYLRNFAGKRLYDLYWGIKQQMEKGPQDAITLEARYSLSEEKLLRATFEYKELTIFIAADSMTYTQPDMPVRVLDCDTITQVKEKCLDAKYRTVPYSDRPSANDLDLEWRTGINGRMVLQDIDSTSRVEPGGWKRLNTLGHYNVPNNSVLMLTTRQNSLYNLSLLSERSEKSTLSLKNSPTLSRPWVGTNSSSNSKDAEGQKLYHLVKPSEHGPTENQEKMVTEIYLTRLLMMKGTLQKFINDLLEAIFSTSSRSAPLPAAIKYMFDFMDEQALEHGITDAEVVHAWKSNALPLRFWVNLIKNPHFLFDIQKPTKVEGCLSVVAQTLMDACSTQDHQLTKDSPSSKLLFAKDMYQYRDWVDSYYSDIGRLQPISDQDMASLLNEESRVHRGQFHVFSALNELYKYLDQYKEPIMDALEHNEHAQASRLPGRLQDMLALMESDQSRTDYDSSTLGIGYNSNSRLMPRERL</sequence>
<evidence type="ECO:0000256" key="6">
    <source>
        <dbReference type="ARBA" id="ARBA00022737"/>
    </source>
</evidence>
<dbReference type="PROSITE" id="PS51004">
    <property type="entry name" value="SEMA"/>
    <property type="match status" value="1"/>
</dbReference>
<keyword evidence="7" id="KW-0524">Neurogenesis</keyword>
<dbReference type="Pfam" id="PF01437">
    <property type="entry name" value="PSI"/>
    <property type="match status" value="3"/>
</dbReference>
<keyword evidence="5" id="KW-0732">Signal</keyword>
<dbReference type="Gene3D" id="1.10.506.10">
    <property type="entry name" value="GTPase Activation - p120gap, domain 1"/>
    <property type="match status" value="1"/>
</dbReference>
<feature type="domain" description="Sema" evidence="15">
    <location>
        <begin position="34"/>
        <end position="514"/>
    </location>
</feature>
<evidence type="ECO:0000313" key="17">
    <source>
        <dbReference type="Proteomes" id="UP001303046"/>
    </source>
</evidence>
<comment type="caution">
    <text evidence="16">The sequence shown here is derived from an EMBL/GenBank/DDBJ whole genome shotgun (WGS) entry which is preliminary data.</text>
</comment>
<dbReference type="Pfam" id="PF20170">
    <property type="entry name" value="Plexin_RBD"/>
    <property type="match status" value="1"/>
</dbReference>
<keyword evidence="17" id="KW-1185">Reference proteome</keyword>
<evidence type="ECO:0000313" key="16">
    <source>
        <dbReference type="EMBL" id="KAK6752250.1"/>
    </source>
</evidence>
<dbReference type="InterPro" id="IPR015943">
    <property type="entry name" value="WD40/YVTN_repeat-like_dom_sf"/>
</dbReference>
<dbReference type="Gene3D" id="3.30.1680.10">
    <property type="entry name" value="ligand-binding face of the semaphorins, domain 2"/>
    <property type="match status" value="1"/>
</dbReference>
<keyword evidence="8 14" id="KW-1133">Transmembrane helix</keyword>
<dbReference type="CDD" id="cd11236">
    <property type="entry name" value="Sema_plexin_like"/>
    <property type="match status" value="1"/>
</dbReference>
<evidence type="ECO:0000256" key="2">
    <source>
        <dbReference type="ARBA" id="ARBA00010297"/>
    </source>
</evidence>
<dbReference type="InterPro" id="IPR013548">
    <property type="entry name" value="Plexin_cytoplasmic_RasGAP_dom"/>
</dbReference>
<dbReference type="InterPro" id="IPR002165">
    <property type="entry name" value="Plexin_repeat"/>
</dbReference>
<dbReference type="InterPro" id="IPR014756">
    <property type="entry name" value="Ig_E-set"/>
</dbReference>
<dbReference type="SMART" id="SM00429">
    <property type="entry name" value="IPT"/>
    <property type="match status" value="3"/>
</dbReference>
<dbReference type="SUPFAM" id="SSF81296">
    <property type="entry name" value="E set domains"/>
    <property type="match status" value="3"/>
</dbReference>
<dbReference type="Gene3D" id="2.130.10.10">
    <property type="entry name" value="YVTN repeat-like/Quinoprotein amine dehydrogenase"/>
    <property type="match status" value="1"/>
</dbReference>
<evidence type="ECO:0000256" key="10">
    <source>
        <dbReference type="ARBA" id="ARBA00023157"/>
    </source>
</evidence>
<dbReference type="EMBL" id="JAVFWL010000004">
    <property type="protein sequence ID" value="KAK6752250.1"/>
    <property type="molecule type" value="Genomic_DNA"/>
</dbReference>
<dbReference type="InterPro" id="IPR002909">
    <property type="entry name" value="IPT_dom"/>
</dbReference>
<accession>A0ABR1DQJ4</accession>
<evidence type="ECO:0000256" key="5">
    <source>
        <dbReference type="ARBA" id="ARBA00022729"/>
    </source>
</evidence>